<evidence type="ECO:0000313" key="15">
    <source>
        <dbReference type="EnsemblMetazoa" id="SMAR001036-PA"/>
    </source>
</evidence>
<dbReference type="Pfam" id="PF00001">
    <property type="entry name" value="7tm_1"/>
    <property type="match status" value="2"/>
</dbReference>
<feature type="transmembrane region" description="Helical" evidence="13">
    <location>
        <begin position="532"/>
        <end position="551"/>
    </location>
</feature>
<dbReference type="PANTHER" id="PTHR24248">
    <property type="entry name" value="ADRENERGIC RECEPTOR-RELATED G-PROTEIN COUPLED RECEPTOR"/>
    <property type="match status" value="1"/>
</dbReference>
<feature type="transmembrane region" description="Helical" evidence="13">
    <location>
        <begin position="161"/>
        <end position="181"/>
    </location>
</feature>
<dbReference type="AlphaFoldDB" id="T1IJG8"/>
<feature type="compositionally biased region" description="Low complexity" evidence="12">
    <location>
        <begin position="355"/>
        <end position="367"/>
    </location>
</feature>
<evidence type="ECO:0000313" key="16">
    <source>
        <dbReference type="Proteomes" id="UP000014500"/>
    </source>
</evidence>
<evidence type="ECO:0000256" key="1">
    <source>
        <dbReference type="ARBA" id="ARBA00004651"/>
    </source>
</evidence>
<keyword evidence="10 11" id="KW-0807">Transducer</keyword>
<sequence length="602" mass="66740">MELANTTSLHTITSSGKHENYKQYHKEVGAMENWSLPWSFMINSSITLVARNAVFWEESEDDDDDDDVHPCSEPLRDANLKDAGVLASFVILGLINVVVIGGNTLVVMAVFVHHKLRTVTNLFIVSLAVADLLVGLAVLPFSTAYEVLDVWLFGTIWCKMWLAVDVWLCTASILNLCVISLDRYLAVTRPVSYPNLMSPPRAKALIAGVWCVSFIICLPGLMTTVQTEPIQPVVISNISSLDAGANNSNTTLDSWTNLTSTSPRRGCKCELVSDRGYRIYAALGSFYLPMLVMMFFYWRIYRAAVETTRAINQGFKTTTMGGRFEEQRLTLRIHKGRSSTDFYAGGSESVKSNGTCSSHATTSTSSSFKQKEIKPSSRVGLKGVRTSVTFPPAGRGKFFGAKKIKGEDNTKSKQTAQHQWLLLNHGPKSRTNSNTSDQDDPTSSGIGTGDDFNSSTHQDTPTSGSGAVIARMGKRNIKAQVKRFRTETKAAKTLGIIVGGFILCWLPFFTIYLVEAFCSEGHSCIPHSLFSVFFWLGYCNSAVNPCVYALFSRDFRYAFKKILCRCTLREEVSIKERIVTMFPPTLHLSSFVEESRVESDSR</sequence>
<feature type="compositionally biased region" description="Polar residues" evidence="12">
    <location>
        <begin position="429"/>
        <end position="465"/>
    </location>
</feature>
<dbReference type="PROSITE" id="PS50262">
    <property type="entry name" value="G_PROTEIN_RECEP_F1_2"/>
    <property type="match status" value="1"/>
</dbReference>
<feature type="transmembrane region" description="Helical" evidence="13">
    <location>
        <begin position="85"/>
        <end position="112"/>
    </location>
</feature>
<dbReference type="SMART" id="SM01381">
    <property type="entry name" value="7TM_GPCR_Srsx"/>
    <property type="match status" value="1"/>
</dbReference>
<evidence type="ECO:0000256" key="3">
    <source>
        <dbReference type="ARBA" id="ARBA00022475"/>
    </source>
</evidence>
<proteinExistence type="inferred from homology"/>
<dbReference type="PhylomeDB" id="T1IJG8"/>
<keyword evidence="6 11" id="KW-0297">G-protein coupled receptor</keyword>
<feature type="transmembrane region" description="Helical" evidence="13">
    <location>
        <begin position="279"/>
        <end position="298"/>
    </location>
</feature>
<keyword evidence="16" id="KW-1185">Reference proteome</keyword>
<evidence type="ECO:0000259" key="14">
    <source>
        <dbReference type="PROSITE" id="PS50262"/>
    </source>
</evidence>
<keyword evidence="7 13" id="KW-0472">Membrane</keyword>
<evidence type="ECO:0000256" key="8">
    <source>
        <dbReference type="ARBA" id="ARBA00023170"/>
    </source>
</evidence>
<feature type="transmembrane region" description="Helical" evidence="13">
    <location>
        <begin position="493"/>
        <end position="512"/>
    </location>
</feature>
<dbReference type="EnsemblMetazoa" id="SMAR001036-RA">
    <property type="protein sequence ID" value="SMAR001036-PA"/>
    <property type="gene ID" value="SMAR001036"/>
</dbReference>
<keyword evidence="8 11" id="KW-0675">Receptor</keyword>
<name>T1IJG8_STRMM</name>
<feature type="transmembrane region" description="Helical" evidence="13">
    <location>
        <begin position="119"/>
        <end position="141"/>
    </location>
</feature>
<evidence type="ECO:0000256" key="2">
    <source>
        <dbReference type="ARBA" id="ARBA00010663"/>
    </source>
</evidence>
<dbReference type="PRINTS" id="PR00237">
    <property type="entry name" value="GPCRRHODOPSN"/>
</dbReference>
<dbReference type="OMA" id="CKCFCKR"/>
<evidence type="ECO:0000256" key="13">
    <source>
        <dbReference type="SAM" id="Phobius"/>
    </source>
</evidence>
<keyword evidence="9" id="KW-0325">Glycoprotein</keyword>
<dbReference type="InterPro" id="IPR000276">
    <property type="entry name" value="GPCR_Rhodpsn"/>
</dbReference>
<dbReference type="GO" id="GO:0005886">
    <property type="term" value="C:plasma membrane"/>
    <property type="evidence" value="ECO:0007669"/>
    <property type="project" value="UniProtKB-SubCell"/>
</dbReference>
<comment type="similarity">
    <text evidence="2 11">Belongs to the G-protein coupled receptor 1 family.</text>
</comment>
<keyword evidence="5 13" id="KW-1133">Transmembrane helix</keyword>
<evidence type="ECO:0000256" key="9">
    <source>
        <dbReference type="ARBA" id="ARBA00023180"/>
    </source>
</evidence>
<reference evidence="16" key="1">
    <citation type="submission" date="2011-05" db="EMBL/GenBank/DDBJ databases">
        <authorList>
            <person name="Richards S.R."/>
            <person name="Qu J."/>
            <person name="Jiang H."/>
            <person name="Jhangiani S.N."/>
            <person name="Agravi P."/>
            <person name="Goodspeed R."/>
            <person name="Gross S."/>
            <person name="Mandapat C."/>
            <person name="Jackson L."/>
            <person name="Mathew T."/>
            <person name="Pu L."/>
            <person name="Thornton R."/>
            <person name="Saada N."/>
            <person name="Wilczek-Boney K.B."/>
            <person name="Lee S."/>
            <person name="Kovar C."/>
            <person name="Wu Y."/>
            <person name="Scherer S.E."/>
            <person name="Worley K.C."/>
            <person name="Muzny D.M."/>
            <person name="Gibbs R."/>
        </authorList>
    </citation>
    <scope>NUCLEOTIDE SEQUENCE</scope>
    <source>
        <strain evidence="16">Brora</strain>
    </source>
</reference>
<dbReference type="EMBL" id="JH430285">
    <property type="status" value="NOT_ANNOTATED_CDS"/>
    <property type="molecule type" value="Genomic_DNA"/>
</dbReference>
<feature type="domain" description="G-protein coupled receptors family 1 profile" evidence="14">
    <location>
        <begin position="102"/>
        <end position="548"/>
    </location>
</feature>
<dbReference type="SUPFAM" id="SSF81321">
    <property type="entry name" value="Family A G protein-coupled receptor-like"/>
    <property type="match status" value="1"/>
</dbReference>
<dbReference type="Proteomes" id="UP000014500">
    <property type="component" value="Unassembled WGS sequence"/>
</dbReference>
<dbReference type="GO" id="GO:0004930">
    <property type="term" value="F:G protein-coupled receptor activity"/>
    <property type="evidence" value="ECO:0007669"/>
    <property type="project" value="UniProtKB-KW"/>
</dbReference>
<organism evidence="15 16">
    <name type="scientific">Strigamia maritima</name>
    <name type="common">European centipede</name>
    <name type="synonym">Geophilus maritimus</name>
    <dbReference type="NCBI Taxonomy" id="126957"/>
    <lineage>
        <taxon>Eukaryota</taxon>
        <taxon>Metazoa</taxon>
        <taxon>Ecdysozoa</taxon>
        <taxon>Arthropoda</taxon>
        <taxon>Myriapoda</taxon>
        <taxon>Chilopoda</taxon>
        <taxon>Pleurostigmophora</taxon>
        <taxon>Geophilomorpha</taxon>
        <taxon>Linotaeniidae</taxon>
        <taxon>Strigamia</taxon>
    </lineage>
</organism>
<protein>
    <recommendedName>
        <fullName evidence="14">G-protein coupled receptors family 1 profile domain-containing protein</fullName>
    </recommendedName>
</protein>
<evidence type="ECO:0000256" key="11">
    <source>
        <dbReference type="RuleBase" id="RU000688"/>
    </source>
</evidence>
<keyword evidence="4 11" id="KW-0812">Transmembrane</keyword>
<dbReference type="InterPro" id="IPR017452">
    <property type="entry name" value="GPCR_Rhodpsn_7TM"/>
</dbReference>
<feature type="transmembrane region" description="Helical" evidence="13">
    <location>
        <begin position="202"/>
        <end position="222"/>
    </location>
</feature>
<accession>T1IJG8</accession>
<dbReference type="Gene3D" id="1.20.1070.10">
    <property type="entry name" value="Rhodopsin 7-helix transmembrane proteins"/>
    <property type="match status" value="2"/>
</dbReference>
<evidence type="ECO:0000256" key="5">
    <source>
        <dbReference type="ARBA" id="ARBA00022989"/>
    </source>
</evidence>
<evidence type="ECO:0000256" key="4">
    <source>
        <dbReference type="ARBA" id="ARBA00022692"/>
    </source>
</evidence>
<dbReference type="PROSITE" id="PS00237">
    <property type="entry name" value="G_PROTEIN_RECEP_F1_1"/>
    <property type="match status" value="1"/>
</dbReference>
<keyword evidence="3" id="KW-1003">Cell membrane</keyword>
<evidence type="ECO:0000256" key="12">
    <source>
        <dbReference type="SAM" id="MobiDB-lite"/>
    </source>
</evidence>
<dbReference type="STRING" id="126957.T1IJG8"/>
<dbReference type="CDD" id="cd15063">
    <property type="entry name" value="7tmA_Octopamine_R"/>
    <property type="match status" value="1"/>
</dbReference>
<comment type="subcellular location">
    <subcellularLocation>
        <location evidence="1">Cell membrane</location>
        <topology evidence="1">Multi-pass membrane protein</topology>
    </subcellularLocation>
</comment>
<evidence type="ECO:0000256" key="10">
    <source>
        <dbReference type="ARBA" id="ARBA00023224"/>
    </source>
</evidence>
<reference evidence="15" key="2">
    <citation type="submission" date="2015-02" db="UniProtKB">
        <authorList>
            <consortium name="EnsemblMetazoa"/>
        </authorList>
    </citation>
    <scope>IDENTIFICATION</scope>
</reference>
<evidence type="ECO:0000256" key="7">
    <source>
        <dbReference type="ARBA" id="ARBA00023136"/>
    </source>
</evidence>
<dbReference type="eggNOG" id="KOG3656">
    <property type="taxonomic scope" value="Eukaryota"/>
</dbReference>
<feature type="region of interest" description="Disordered" evidence="12">
    <location>
        <begin position="344"/>
        <end position="467"/>
    </location>
</feature>
<evidence type="ECO:0000256" key="6">
    <source>
        <dbReference type="ARBA" id="ARBA00023040"/>
    </source>
</evidence>
<dbReference type="HOGENOM" id="CLU_009579_11_1_1"/>
<dbReference type="PANTHER" id="PTHR24248:SF174">
    <property type="entry name" value="TYRAMINE_OCTOPAMINE RECEPTOR"/>
    <property type="match status" value="1"/>
</dbReference>